<dbReference type="EMBL" id="JABFYL010000045">
    <property type="protein sequence ID" value="NVN52601.1"/>
    <property type="molecule type" value="Genomic_DNA"/>
</dbReference>
<accession>A0A850PQG2</accession>
<organism evidence="1 2">
    <name type="scientific">Mycolicibacterium hippocampi</name>
    <dbReference type="NCBI Taxonomy" id="659824"/>
    <lineage>
        <taxon>Bacteria</taxon>
        <taxon>Bacillati</taxon>
        <taxon>Actinomycetota</taxon>
        <taxon>Actinomycetes</taxon>
        <taxon>Mycobacteriales</taxon>
        <taxon>Mycobacteriaceae</taxon>
        <taxon>Mycolicibacterium</taxon>
    </lineage>
</organism>
<proteinExistence type="predicted"/>
<evidence type="ECO:0000313" key="2">
    <source>
        <dbReference type="Proteomes" id="UP000570517"/>
    </source>
</evidence>
<comment type="caution">
    <text evidence="1">The sequence shown here is derived from an EMBL/GenBank/DDBJ whole genome shotgun (WGS) entry which is preliminary data.</text>
</comment>
<sequence length="243" mass="26464">MNDELSQANNRGFELGRRHAALADVIGQAALWARSFGLSTAEVLPDGSVFVTYPLAQHAECLVELWNRLGGACVDLASSFEDGMSARSASVAPPPRAEGAIRITTYLSGADFVHVLQSRSAYRSTLQDFWRNEVTSASLYLSVSGICTDELERYASISQALFDDASAVVRDAYAHAVAATYGRIWARASHANEGRALIAWMKALVDVGFSFEECVSELRDLEVASPHAVSYCLQRRSAWLHDG</sequence>
<protein>
    <submittedName>
        <fullName evidence="1">Uncharacterized protein</fullName>
    </submittedName>
</protein>
<dbReference type="AlphaFoldDB" id="A0A850PQG2"/>
<evidence type="ECO:0000313" key="1">
    <source>
        <dbReference type="EMBL" id="NVN52601.1"/>
    </source>
</evidence>
<dbReference type="Proteomes" id="UP000570517">
    <property type="component" value="Unassembled WGS sequence"/>
</dbReference>
<gene>
    <name evidence="1" type="ORF">HLY00_4309</name>
</gene>
<dbReference type="RefSeq" id="WP_178360846.1">
    <property type="nucleotide sequence ID" value="NZ_JABFYL010000045.1"/>
</dbReference>
<reference evidence="1 2" key="1">
    <citation type="submission" date="2020-05" db="EMBL/GenBank/DDBJ databases">
        <title>Draft genome sequence of Mycobacterium hippocampi DL, isolated from European seabass, Dicentrarchus labrax, reared in fish farms.</title>
        <authorList>
            <person name="Stathopoulou P."/>
            <person name="Asimakis E."/>
            <person name="Tzokas K."/>
            <person name="Batargias C."/>
            <person name="Tsiamis G."/>
        </authorList>
    </citation>
    <scope>NUCLEOTIDE SEQUENCE [LARGE SCALE GENOMIC DNA]</scope>
    <source>
        <strain evidence="1 2">DL</strain>
    </source>
</reference>
<name>A0A850PQG2_9MYCO</name>
<keyword evidence="2" id="KW-1185">Reference proteome</keyword>